<dbReference type="Proteomes" id="UP001196661">
    <property type="component" value="Unassembled WGS sequence"/>
</dbReference>
<dbReference type="EMBL" id="JADOER010000004">
    <property type="protein sequence ID" value="MBT9311869.1"/>
    <property type="molecule type" value="Genomic_DNA"/>
</dbReference>
<proteinExistence type="predicted"/>
<sequence>MEQDRELIILISRVKDDDLTRWGNYGVNTDGSSVRQSLMDHAVLGKTI</sequence>
<reference evidence="1 2" key="1">
    <citation type="journal article" date="2021" name="Mar. Drugs">
        <title>Genome Reduction and Secondary Metabolism of the Marine Sponge-Associated Cyanobacterium Leptothoe.</title>
        <authorList>
            <person name="Konstantinou D."/>
            <person name="Popin R.V."/>
            <person name="Fewer D.P."/>
            <person name="Sivonen K."/>
            <person name="Gkelis S."/>
        </authorList>
    </citation>
    <scope>NUCLEOTIDE SEQUENCE [LARGE SCALE GENOMIC DNA]</scope>
    <source>
        <strain evidence="1 2">TAU-MAC 1615</strain>
    </source>
</reference>
<evidence type="ECO:0000313" key="2">
    <source>
        <dbReference type="Proteomes" id="UP001196661"/>
    </source>
</evidence>
<protein>
    <submittedName>
        <fullName evidence="1">Uncharacterized protein</fullName>
    </submittedName>
</protein>
<keyword evidence="2" id="KW-1185">Reference proteome</keyword>
<name>A0ABS5Y214_9CYAN</name>
<gene>
    <name evidence="1" type="ORF">IXB28_06600</name>
</gene>
<organism evidence="1 2">
    <name type="scientific">Leptothoe kymatousa TAU-MAC 1615</name>
    <dbReference type="NCBI Taxonomy" id="2364775"/>
    <lineage>
        <taxon>Bacteria</taxon>
        <taxon>Bacillati</taxon>
        <taxon>Cyanobacteriota</taxon>
        <taxon>Cyanophyceae</taxon>
        <taxon>Nodosilineales</taxon>
        <taxon>Cymatolegaceae</taxon>
        <taxon>Leptothoe</taxon>
        <taxon>Leptothoe kymatousa</taxon>
    </lineage>
</organism>
<accession>A0ABS5Y214</accession>
<comment type="caution">
    <text evidence="1">The sequence shown here is derived from an EMBL/GenBank/DDBJ whole genome shotgun (WGS) entry which is preliminary data.</text>
</comment>
<evidence type="ECO:0000313" key="1">
    <source>
        <dbReference type="EMBL" id="MBT9311869.1"/>
    </source>
</evidence>
<dbReference type="RefSeq" id="WP_215617728.1">
    <property type="nucleotide sequence ID" value="NZ_JADOER010000004.1"/>
</dbReference>